<evidence type="ECO:0000259" key="1">
    <source>
        <dbReference type="PROSITE" id="PS50022"/>
    </source>
</evidence>
<protein>
    <recommendedName>
        <fullName evidence="1">F5/8 type C domain-containing protein</fullName>
    </recommendedName>
</protein>
<organism evidence="2 3">
    <name type="scientific">Patiria miniata</name>
    <name type="common">Bat star</name>
    <name type="synonym">Asterina miniata</name>
    <dbReference type="NCBI Taxonomy" id="46514"/>
    <lineage>
        <taxon>Eukaryota</taxon>
        <taxon>Metazoa</taxon>
        <taxon>Echinodermata</taxon>
        <taxon>Eleutherozoa</taxon>
        <taxon>Asterozoa</taxon>
        <taxon>Asteroidea</taxon>
        <taxon>Valvatacea</taxon>
        <taxon>Valvatida</taxon>
        <taxon>Asterinidae</taxon>
        <taxon>Patiria</taxon>
    </lineage>
</organism>
<dbReference type="InterPro" id="IPR000421">
    <property type="entry name" value="FA58C"/>
</dbReference>
<dbReference type="SMART" id="SM00231">
    <property type="entry name" value="FA58C"/>
    <property type="match status" value="1"/>
</dbReference>
<evidence type="ECO:0000313" key="2">
    <source>
        <dbReference type="EnsemblMetazoa" id="XP_038061064.1"/>
    </source>
</evidence>
<dbReference type="RefSeq" id="XP_038061064.1">
    <property type="nucleotide sequence ID" value="XM_038205136.1"/>
</dbReference>
<dbReference type="PROSITE" id="PS50022">
    <property type="entry name" value="FA58C_3"/>
    <property type="match status" value="1"/>
</dbReference>
<reference evidence="2" key="1">
    <citation type="submission" date="2022-11" db="UniProtKB">
        <authorList>
            <consortium name="EnsemblMetazoa"/>
        </authorList>
    </citation>
    <scope>IDENTIFICATION</scope>
</reference>
<keyword evidence="3" id="KW-1185">Reference proteome</keyword>
<name>A0A914ACJ2_PATMI</name>
<dbReference type="SUPFAM" id="SSF49785">
    <property type="entry name" value="Galactose-binding domain-like"/>
    <property type="match status" value="1"/>
</dbReference>
<dbReference type="EnsemblMetazoa" id="XM_038205136.1">
    <property type="protein sequence ID" value="XP_038061064.1"/>
    <property type="gene ID" value="LOC119731850"/>
</dbReference>
<dbReference type="Pfam" id="PF00754">
    <property type="entry name" value="F5_F8_type_C"/>
    <property type="match status" value="1"/>
</dbReference>
<dbReference type="OMA" id="KYTICAV"/>
<proteinExistence type="predicted"/>
<feature type="domain" description="F5/8 type C" evidence="1">
    <location>
        <begin position="1"/>
        <end position="137"/>
    </location>
</feature>
<dbReference type="PANTHER" id="PTHR24543:SF291">
    <property type="entry name" value="SMOKE ALARM, ISOFORM D"/>
    <property type="match status" value="1"/>
</dbReference>
<dbReference type="PROSITE" id="PS01285">
    <property type="entry name" value="FA58C_1"/>
    <property type="match status" value="1"/>
</dbReference>
<dbReference type="Gene3D" id="2.60.120.260">
    <property type="entry name" value="Galactose-binding domain-like"/>
    <property type="match status" value="1"/>
</dbReference>
<dbReference type="AlphaFoldDB" id="A0A914ACJ2"/>
<accession>A0A914ACJ2</accession>
<dbReference type="GeneID" id="119731850"/>
<evidence type="ECO:0000313" key="3">
    <source>
        <dbReference type="Proteomes" id="UP000887568"/>
    </source>
</evidence>
<dbReference type="OrthoDB" id="5985199at2759"/>
<dbReference type="Proteomes" id="UP000887568">
    <property type="component" value="Unplaced"/>
</dbReference>
<dbReference type="CDD" id="cd00057">
    <property type="entry name" value="FA58C"/>
    <property type="match status" value="1"/>
</dbReference>
<sequence length="140" mass="15716">MEDWTIPDDRITASSSSGDKLAKKGRLNNNNAWQAASETNAWIEVDLGESTVVSGVITQGAFGWYVKHYKVAYKKQPSSDYEYVMDGNGDNKVFIGNFDVHTPVSNMFDESVSATVVRIEPNKWHHHVAMRLEYSGCRRG</sequence>
<dbReference type="InterPro" id="IPR008979">
    <property type="entry name" value="Galactose-bd-like_sf"/>
</dbReference>
<dbReference type="PANTHER" id="PTHR24543">
    <property type="entry name" value="MULTICOPPER OXIDASE-RELATED"/>
    <property type="match status" value="1"/>
</dbReference>